<dbReference type="EMBL" id="JAIWYP010000010">
    <property type="protein sequence ID" value="KAH3749365.1"/>
    <property type="molecule type" value="Genomic_DNA"/>
</dbReference>
<dbReference type="Proteomes" id="UP000828390">
    <property type="component" value="Unassembled WGS sequence"/>
</dbReference>
<dbReference type="AlphaFoldDB" id="A0A9D4I5V0"/>
<protein>
    <submittedName>
        <fullName evidence="1">Uncharacterized protein</fullName>
    </submittedName>
</protein>
<organism evidence="1 2">
    <name type="scientific">Dreissena polymorpha</name>
    <name type="common">Zebra mussel</name>
    <name type="synonym">Mytilus polymorpha</name>
    <dbReference type="NCBI Taxonomy" id="45954"/>
    <lineage>
        <taxon>Eukaryota</taxon>
        <taxon>Metazoa</taxon>
        <taxon>Spiralia</taxon>
        <taxon>Lophotrochozoa</taxon>
        <taxon>Mollusca</taxon>
        <taxon>Bivalvia</taxon>
        <taxon>Autobranchia</taxon>
        <taxon>Heteroconchia</taxon>
        <taxon>Euheterodonta</taxon>
        <taxon>Imparidentia</taxon>
        <taxon>Neoheterodontei</taxon>
        <taxon>Myida</taxon>
        <taxon>Dreissenoidea</taxon>
        <taxon>Dreissenidae</taxon>
        <taxon>Dreissena</taxon>
    </lineage>
</organism>
<gene>
    <name evidence="1" type="ORF">DPMN_183862</name>
</gene>
<sequence>MSVDRFKALVTGERKLSQSLTNIPKVLVTDAGHRRHVLDHEEEGRSHSQPCSPIVKRRAFTTCIAGTRYLI</sequence>
<name>A0A9D4I5V0_DREPO</name>
<comment type="caution">
    <text evidence="1">The sequence shown here is derived from an EMBL/GenBank/DDBJ whole genome shotgun (WGS) entry which is preliminary data.</text>
</comment>
<evidence type="ECO:0000313" key="2">
    <source>
        <dbReference type="Proteomes" id="UP000828390"/>
    </source>
</evidence>
<reference evidence="1" key="1">
    <citation type="journal article" date="2019" name="bioRxiv">
        <title>The Genome of the Zebra Mussel, Dreissena polymorpha: A Resource for Invasive Species Research.</title>
        <authorList>
            <person name="McCartney M.A."/>
            <person name="Auch B."/>
            <person name="Kono T."/>
            <person name="Mallez S."/>
            <person name="Zhang Y."/>
            <person name="Obille A."/>
            <person name="Becker A."/>
            <person name="Abrahante J.E."/>
            <person name="Garbe J."/>
            <person name="Badalamenti J.P."/>
            <person name="Herman A."/>
            <person name="Mangelson H."/>
            <person name="Liachko I."/>
            <person name="Sullivan S."/>
            <person name="Sone E.D."/>
            <person name="Koren S."/>
            <person name="Silverstein K.A.T."/>
            <person name="Beckman K.B."/>
            <person name="Gohl D.M."/>
        </authorList>
    </citation>
    <scope>NUCLEOTIDE SEQUENCE</scope>
    <source>
        <strain evidence="1">Duluth1</strain>
        <tissue evidence="1">Whole animal</tissue>
    </source>
</reference>
<keyword evidence="2" id="KW-1185">Reference proteome</keyword>
<reference evidence="1" key="2">
    <citation type="submission" date="2020-11" db="EMBL/GenBank/DDBJ databases">
        <authorList>
            <person name="McCartney M.A."/>
            <person name="Auch B."/>
            <person name="Kono T."/>
            <person name="Mallez S."/>
            <person name="Becker A."/>
            <person name="Gohl D.M."/>
            <person name="Silverstein K.A.T."/>
            <person name="Koren S."/>
            <person name="Bechman K.B."/>
            <person name="Herman A."/>
            <person name="Abrahante J.E."/>
            <person name="Garbe J."/>
        </authorList>
    </citation>
    <scope>NUCLEOTIDE SEQUENCE</scope>
    <source>
        <strain evidence="1">Duluth1</strain>
        <tissue evidence="1">Whole animal</tissue>
    </source>
</reference>
<evidence type="ECO:0000313" key="1">
    <source>
        <dbReference type="EMBL" id="KAH3749365.1"/>
    </source>
</evidence>
<accession>A0A9D4I5V0</accession>
<proteinExistence type="predicted"/>
<feature type="non-terminal residue" evidence="1">
    <location>
        <position position="71"/>
    </location>
</feature>